<dbReference type="Proteomes" id="UP001239909">
    <property type="component" value="Unassembled WGS sequence"/>
</dbReference>
<name>A0ABQ6LK68_9RHOB</name>
<gene>
    <name evidence="2" type="ORF">LNKW23_20240</name>
</gene>
<evidence type="ECO:0000313" key="3">
    <source>
        <dbReference type="Proteomes" id="UP001239909"/>
    </source>
</evidence>
<dbReference type="InterPro" id="IPR000182">
    <property type="entry name" value="GNAT_dom"/>
</dbReference>
<dbReference type="PANTHER" id="PTHR43792">
    <property type="entry name" value="GNAT FAMILY, PUTATIVE (AFU_ORTHOLOGUE AFUA_3G00765)-RELATED-RELATED"/>
    <property type="match status" value="1"/>
</dbReference>
<protein>
    <submittedName>
        <fullName evidence="2">GNAT family N-acetyltransferase</fullName>
    </submittedName>
</protein>
<dbReference type="EMBL" id="BSYI01000013">
    <property type="protein sequence ID" value="GMG82811.1"/>
    <property type="molecule type" value="Genomic_DNA"/>
</dbReference>
<dbReference type="InterPro" id="IPR051531">
    <property type="entry name" value="N-acetyltransferase"/>
</dbReference>
<dbReference type="Pfam" id="PF13302">
    <property type="entry name" value="Acetyltransf_3"/>
    <property type="match status" value="1"/>
</dbReference>
<dbReference type="InterPro" id="IPR016181">
    <property type="entry name" value="Acyl_CoA_acyltransferase"/>
</dbReference>
<accession>A0ABQ6LK68</accession>
<dbReference type="RefSeq" id="WP_285671601.1">
    <property type="nucleotide sequence ID" value="NZ_BSYI01000013.1"/>
</dbReference>
<feature type="domain" description="N-acetyltransferase" evidence="1">
    <location>
        <begin position="12"/>
        <end position="182"/>
    </location>
</feature>
<proteinExistence type="predicted"/>
<dbReference type="PANTHER" id="PTHR43792:SF1">
    <property type="entry name" value="N-ACETYLTRANSFERASE DOMAIN-CONTAINING PROTEIN"/>
    <property type="match status" value="1"/>
</dbReference>
<dbReference type="PROSITE" id="PS51186">
    <property type="entry name" value="GNAT"/>
    <property type="match status" value="1"/>
</dbReference>
<dbReference type="SUPFAM" id="SSF55729">
    <property type="entry name" value="Acyl-CoA N-acyltransferases (Nat)"/>
    <property type="match status" value="1"/>
</dbReference>
<organism evidence="2 3">
    <name type="scientific">Paralimibaculum aggregatum</name>
    <dbReference type="NCBI Taxonomy" id="3036245"/>
    <lineage>
        <taxon>Bacteria</taxon>
        <taxon>Pseudomonadati</taxon>
        <taxon>Pseudomonadota</taxon>
        <taxon>Alphaproteobacteria</taxon>
        <taxon>Rhodobacterales</taxon>
        <taxon>Paracoccaceae</taxon>
        <taxon>Paralimibaculum</taxon>
    </lineage>
</organism>
<reference evidence="2 3" key="1">
    <citation type="submission" date="2023-04" db="EMBL/GenBank/DDBJ databases">
        <title>Marinoamorphus aggregata gen. nov., sp. Nov., isolate from tissue of brittle star Ophioplocus japonicus.</title>
        <authorList>
            <person name="Kawano K."/>
            <person name="Sawayama S."/>
            <person name="Nakagawa S."/>
        </authorList>
    </citation>
    <scope>NUCLEOTIDE SEQUENCE [LARGE SCALE GENOMIC DNA]</scope>
    <source>
        <strain evidence="2 3">NKW23</strain>
    </source>
</reference>
<evidence type="ECO:0000259" key="1">
    <source>
        <dbReference type="PROSITE" id="PS51186"/>
    </source>
</evidence>
<dbReference type="Gene3D" id="3.40.630.30">
    <property type="match status" value="1"/>
</dbReference>
<evidence type="ECO:0000313" key="2">
    <source>
        <dbReference type="EMBL" id="GMG82811.1"/>
    </source>
</evidence>
<sequence length="189" mass="21484">MFRRTELLTPRLRLRGWREEDLVPFARLNADPEVMAHLGGPLARQESDMIIGRFLEKWLEEPAFGWWALEVRGDGGFIGFVGLNRPDFTAPPAPCVEIGWRLARDAWGQGYATEAARACLDHGFGTVGLDEILSFTVPSNTRSRAVMERIGMQRDAAGDFDHPLVKKENPLRRHLLYRIRRDDWQGADG</sequence>
<comment type="caution">
    <text evidence="2">The sequence shown here is derived from an EMBL/GenBank/DDBJ whole genome shotgun (WGS) entry which is preliminary data.</text>
</comment>
<keyword evidence="3" id="KW-1185">Reference proteome</keyword>